<proteinExistence type="predicted"/>
<gene>
    <name evidence="1" type="ORF">A6V36_23970</name>
    <name evidence="2" type="ORF">A6V37_21750</name>
</gene>
<dbReference type="AlphaFoldDB" id="A0A1A9N9A8"/>
<protein>
    <recommendedName>
        <fullName evidence="5">Type III secretion protein</fullName>
    </recommendedName>
</protein>
<dbReference type="Proteomes" id="UP000078116">
    <property type="component" value="Unassembled WGS sequence"/>
</dbReference>
<dbReference type="OrthoDB" id="9017514at2"/>
<evidence type="ECO:0000313" key="3">
    <source>
        <dbReference type="Proteomes" id="UP000077961"/>
    </source>
</evidence>
<accession>A0A1A9N9A8</accession>
<dbReference type="EMBL" id="LXKA01000154">
    <property type="protein sequence ID" value="OAJ62842.1"/>
    <property type="molecule type" value="Genomic_DNA"/>
</dbReference>
<dbReference type="Proteomes" id="UP000077961">
    <property type="component" value="Unassembled WGS sequence"/>
</dbReference>
<name>A0A1A9N9A8_9BURK</name>
<dbReference type="RefSeq" id="WP_064266270.1">
    <property type="nucleotide sequence ID" value="NZ_LXJZ01000091.1"/>
</dbReference>
<evidence type="ECO:0008006" key="5">
    <source>
        <dbReference type="Google" id="ProtNLM"/>
    </source>
</evidence>
<dbReference type="InterPro" id="IPR013394">
    <property type="entry name" value="T3SS_HrpB1/HrpK"/>
</dbReference>
<dbReference type="EMBL" id="LXJZ01000091">
    <property type="protein sequence ID" value="OAJ61439.1"/>
    <property type="molecule type" value="Genomic_DNA"/>
</dbReference>
<evidence type="ECO:0000313" key="4">
    <source>
        <dbReference type="Proteomes" id="UP000078116"/>
    </source>
</evidence>
<sequence>MTNIECGPKVLGVLLSIFSAGLRVGAHADLEELLLALRLLHPKQAAVDICEVRLYVNSRRWIEALRLLIHIEEHDPGSPAILALQGWCLYVLGDKDWRRCVAAVLRSGDATGIAIAARFLEVSGESVAERIAEVL</sequence>
<comment type="caution">
    <text evidence="2">The sequence shown here is derived from an EMBL/GenBank/DDBJ whole genome shotgun (WGS) entry which is preliminary data.</text>
</comment>
<dbReference type="Pfam" id="PF09613">
    <property type="entry name" value="HrpB1_HrpK"/>
    <property type="match status" value="1"/>
</dbReference>
<organism evidence="2 4">
    <name type="scientific">Paraburkholderia ginsengiterrae</name>
    <dbReference type="NCBI Taxonomy" id="1462993"/>
    <lineage>
        <taxon>Bacteria</taxon>
        <taxon>Pseudomonadati</taxon>
        <taxon>Pseudomonadota</taxon>
        <taxon>Betaproteobacteria</taxon>
        <taxon>Burkholderiales</taxon>
        <taxon>Burkholderiaceae</taxon>
        <taxon>Paraburkholderia</taxon>
    </lineage>
</organism>
<evidence type="ECO:0000313" key="1">
    <source>
        <dbReference type="EMBL" id="OAJ61439.1"/>
    </source>
</evidence>
<evidence type="ECO:0000313" key="2">
    <source>
        <dbReference type="EMBL" id="OAJ62842.1"/>
    </source>
</evidence>
<reference evidence="3 4" key="1">
    <citation type="submission" date="2016-04" db="EMBL/GenBank/DDBJ databases">
        <title>Reclassification of Paraburkholderia panaciterrae (Farh et al. 2015) Dobritsa &amp; Samadpour 2016 as a later homotypic synonym of Paraburkholderia ginsengiterrae (Farh et al. 2015) Dobritsa &amp; Samadpour 2016.</title>
        <authorList>
            <person name="Dobritsa A.P."/>
            <person name="Kutumbaka K."/>
            <person name="Samadpour M."/>
        </authorList>
    </citation>
    <scope>NUCLEOTIDE SEQUENCE [LARGE SCALE GENOMIC DNA]</scope>
    <source>
        <strain evidence="2 4">DCY85</strain>
        <strain evidence="1 3">DCY85-1</strain>
    </source>
</reference>
<keyword evidence="3" id="KW-1185">Reference proteome</keyword>